<dbReference type="InterPro" id="IPR011701">
    <property type="entry name" value="MFS"/>
</dbReference>
<feature type="transmembrane region" description="Helical" evidence="6">
    <location>
        <begin position="229"/>
        <end position="253"/>
    </location>
</feature>
<evidence type="ECO:0000256" key="3">
    <source>
        <dbReference type="ARBA" id="ARBA00022692"/>
    </source>
</evidence>
<dbReference type="Gene3D" id="1.20.1250.20">
    <property type="entry name" value="MFS general substrate transporter like domains"/>
    <property type="match status" value="1"/>
</dbReference>
<feature type="transmembrane region" description="Helical" evidence="6">
    <location>
        <begin position="388"/>
        <end position="406"/>
    </location>
</feature>
<dbReference type="CDD" id="cd17324">
    <property type="entry name" value="MFS_NepI_like"/>
    <property type="match status" value="1"/>
</dbReference>
<evidence type="ECO:0000256" key="4">
    <source>
        <dbReference type="ARBA" id="ARBA00022989"/>
    </source>
</evidence>
<keyword evidence="5 6" id="KW-0472">Membrane</keyword>
<feature type="transmembrane region" description="Helical" evidence="6">
    <location>
        <begin position="60"/>
        <end position="80"/>
    </location>
</feature>
<feature type="transmembrane region" description="Helical" evidence="6">
    <location>
        <begin position="121"/>
        <end position="142"/>
    </location>
</feature>
<dbReference type="InterPro" id="IPR020846">
    <property type="entry name" value="MFS_dom"/>
</dbReference>
<evidence type="ECO:0000256" key="1">
    <source>
        <dbReference type="ARBA" id="ARBA00004651"/>
    </source>
</evidence>
<dbReference type="SUPFAM" id="SSF103473">
    <property type="entry name" value="MFS general substrate transporter"/>
    <property type="match status" value="1"/>
</dbReference>
<dbReference type="PANTHER" id="PTHR43124">
    <property type="entry name" value="PURINE EFFLUX PUMP PBUE"/>
    <property type="match status" value="1"/>
</dbReference>
<feature type="transmembrane region" description="Helical" evidence="6">
    <location>
        <begin position="318"/>
        <end position="342"/>
    </location>
</feature>
<comment type="caution">
    <text evidence="8">The sequence shown here is derived from an EMBL/GenBank/DDBJ whole genome shotgun (WGS) entry which is preliminary data.</text>
</comment>
<feature type="transmembrane region" description="Helical" evidence="6">
    <location>
        <begin position="92"/>
        <end position="115"/>
    </location>
</feature>
<reference evidence="9" key="1">
    <citation type="journal article" date="2019" name="Int. J. Syst. Evol. Microbiol.">
        <title>The Global Catalogue of Microorganisms (GCM) 10K type strain sequencing project: providing services to taxonomists for standard genome sequencing and annotation.</title>
        <authorList>
            <consortium name="The Broad Institute Genomics Platform"/>
            <consortium name="The Broad Institute Genome Sequencing Center for Infectious Disease"/>
            <person name="Wu L."/>
            <person name="Ma J."/>
        </authorList>
    </citation>
    <scope>NUCLEOTIDE SEQUENCE [LARGE SCALE GENOMIC DNA]</scope>
    <source>
        <strain evidence="9">NBRC 109341</strain>
    </source>
</reference>
<keyword evidence="9" id="KW-1185">Reference proteome</keyword>
<protein>
    <submittedName>
        <fullName evidence="8">MFS transporter</fullName>
    </submittedName>
</protein>
<organism evidence="8 9">
    <name type="scientific">Hydrogenophaga electricum</name>
    <dbReference type="NCBI Taxonomy" id="1230953"/>
    <lineage>
        <taxon>Bacteria</taxon>
        <taxon>Pseudomonadati</taxon>
        <taxon>Pseudomonadota</taxon>
        <taxon>Betaproteobacteria</taxon>
        <taxon>Burkholderiales</taxon>
        <taxon>Comamonadaceae</taxon>
        <taxon>Hydrogenophaga</taxon>
    </lineage>
</organism>
<dbReference type="InterPro" id="IPR036259">
    <property type="entry name" value="MFS_trans_sf"/>
</dbReference>
<feature type="transmembrane region" description="Helical" evidence="6">
    <location>
        <begin position="265"/>
        <end position="283"/>
    </location>
</feature>
<comment type="subcellular location">
    <subcellularLocation>
        <location evidence="1">Cell membrane</location>
        <topology evidence="1">Multi-pass membrane protein</topology>
    </subcellularLocation>
</comment>
<keyword evidence="4 6" id="KW-1133">Transmembrane helix</keyword>
<gene>
    <name evidence="8" type="ORF">GCM10007935_18110</name>
</gene>
<evidence type="ECO:0000256" key="5">
    <source>
        <dbReference type="ARBA" id="ARBA00023136"/>
    </source>
</evidence>
<keyword evidence="3 6" id="KW-0812">Transmembrane</keyword>
<dbReference type="InterPro" id="IPR050189">
    <property type="entry name" value="MFS_Efflux_Transporters"/>
</dbReference>
<feature type="transmembrane region" description="Helical" evidence="6">
    <location>
        <begin position="154"/>
        <end position="176"/>
    </location>
</feature>
<dbReference type="Proteomes" id="UP001156903">
    <property type="component" value="Unassembled WGS sequence"/>
</dbReference>
<feature type="transmembrane region" description="Helical" evidence="6">
    <location>
        <begin position="25"/>
        <end position="48"/>
    </location>
</feature>
<proteinExistence type="predicted"/>
<feature type="transmembrane region" description="Helical" evidence="6">
    <location>
        <begin position="182"/>
        <end position="200"/>
    </location>
</feature>
<evidence type="ECO:0000259" key="7">
    <source>
        <dbReference type="PROSITE" id="PS50850"/>
    </source>
</evidence>
<sequence>MLGAGRAFFLTRFMTPFFSPQRERWLLLTIAGIQFTHILDFMIMMPLGPQFTRLFGISDAQFGLLVSAYTLSAGASGLAAATYVDRFDRKHLLLWLYGLFAIATLACGLATSYGFLMMARVAAGLFGGVLSALSQTIVADVVPFERRGRAMGIVMSSFSVATVAGVPIGLFIASLWGWQLTFVAIALFSAALGVGAWLTLPRLRTHLDAPRTHSVWRGIGRVLVHRDHLLAFAFSALLMFTGFTVIPFITLYMQANLGMTDTQIPYVYLCGGIATLITARFFGRLTDRLGKVRTFTFMGCAVTLPLMATTLIPPAPLWAVLLVSTGFFVCMNGRMIPGMALITSAPAPQQRGTFLVLNAAVQSAAMGVASFLGGWIISRDASGHLEHYGWAGLVGVAASLGSMLLARRLRLHGAQSAR</sequence>
<accession>A0ABQ6C6I6</accession>
<dbReference type="EMBL" id="BSPB01000011">
    <property type="protein sequence ID" value="GLS14380.1"/>
    <property type="molecule type" value="Genomic_DNA"/>
</dbReference>
<feature type="domain" description="Major facilitator superfamily (MFS) profile" evidence="7">
    <location>
        <begin position="26"/>
        <end position="410"/>
    </location>
</feature>
<evidence type="ECO:0000256" key="2">
    <source>
        <dbReference type="ARBA" id="ARBA00022475"/>
    </source>
</evidence>
<keyword evidence="2" id="KW-1003">Cell membrane</keyword>
<dbReference type="Pfam" id="PF07690">
    <property type="entry name" value="MFS_1"/>
    <property type="match status" value="1"/>
</dbReference>
<name>A0ABQ6C6I6_9BURK</name>
<evidence type="ECO:0000256" key="6">
    <source>
        <dbReference type="SAM" id="Phobius"/>
    </source>
</evidence>
<evidence type="ECO:0000313" key="9">
    <source>
        <dbReference type="Proteomes" id="UP001156903"/>
    </source>
</evidence>
<feature type="transmembrane region" description="Helical" evidence="6">
    <location>
        <begin position="295"/>
        <end position="312"/>
    </location>
</feature>
<feature type="transmembrane region" description="Helical" evidence="6">
    <location>
        <begin position="354"/>
        <end position="376"/>
    </location>
</feature>
<evidence type="ECO:0000313" key="8">
    <source>
        <dbReference type="EMBL" id="GLS14380.1"/>
    </source>
</evidence>
<dbReference type="PROSITE" id="PS50850">
    <property type="entry name" value="MFS"/>
    <property type="match status" value="1"/>
</dbReference>
<dbReference type="PANTHER" id="PTHR43124:SF3">
    <property type="entry name" value="CHLORAMPHENICOL EFFLUX PUMP RV0191"/>
    <property type="match status" value="1"/>
</dbReference>